<dbReference type="Pfam" id="PF00856">
    <property type="entry name" value="SET"/>
    <property type="match status" value="1"/>
</dbReference>
<gene>
    <name evidence="2" type="ordered locus">CHU_2656</name>
</gene>
<dbReference type="InterPro" id="IPR046341">
    <property type="entry name" value="SET_dom_sf"/>
</dbReference>
<dbReference type="GO" id="GO:0006357">
    <property type="term" value="P:regulation of transcription by RNA polymerase II"/>
    <property type="evidence" value="ECO:0007669"/>
    <property type="project" value="TreeGrafter"/>
</dbReference>
<dbReference type="GO" id="GO:0005700">
    <property type="term" value="C:polytene chromosome"/>
    <property type="evidence" value="ECO:0007669"/>
    <property type="project" value="TreeGrafter"/>
</dbReference>
<dbReference type="PANTHER" id="PTHR46167">
    <property type="entry name" value="N-LYSINE METHYLTRANSFERASE KMT5A"/>
    <property type="match status" value="1"/>
</dbReference>
<feature type="domain" description="SET" evidence="1">
    <location>
        <begin position="11"/>
        <end position="129"/>
    </location>
</feature>
<reference evidence="2 3" key="1">
    <citation type="journal article" date="2007" name="Appl. Environ. Microbiol.">
        <title>Genome sequence of the cellulolytic gliding bacterium Cytophaga hutchinsonii.</title>
        <authorList>
            <person name="Xie G."/>
            <person name="Bruce D.C."/>
            <person name="Challacombe J.F."/>
            <person name="Chertkov O."/>
            <person name="Detter J.C."/>
            <person name="Gilna P."/>
            <person name="Han C.S."/>
            <person name="Lucas S."/>
            <person name="Misra M."/>
            <person name="Myers G.L."/>
            <person name="Richardson P."/>
            <person name="Tapia R."/>
            <person name="Thayer N."/>
            <person name="Thompson L.S."/>
            <person name="Brettin T.S."/>
            <person name="Henrissat B."/>
            <person name="Wilson D.B."/>
            <person name="McBride M.J."/>
        </authorList>
    </citation>
    <scope>NUCLEOTIDE SEQUENCE [LARGE SCALE GENOMIC DNA]</scope>
    <source>
        <strain evidence="3">ATCC 33406 / DSM 1761 / CIP 103989 / NBRC 15051 / NCIMB 9469 / D465</strain>
    </source>
</reference>
<evidence type="ECO:0000313" key="3">
    <source>
        <dbReference type="Proteomes" id="UP000001822"/>
    </source>
</evidence>
<dbReference type="AlphaFoldDB" id="A0A6N4SU42"/>
<dbReference type="EMBL" id="CP000383">
    <property type="protein sequence ID" value="ABG59908.1"/>
    <property type="molecule type" value="Genomic_DNA"/>
</dbReference>
<dbReference type="SMART" id="SM00317">
    <property type="entry name" value="SET"/>
    <property type="match status" value="1"/>
</dbReference>
<name>A0A6N4SU42_CYTH3</name>
<evidence type="ECO:0000259" key="1">
    <source>
        <dbReference type="PROSITE" id="PS50280"/>
    </source>
</evidence>
<dbReference type="RefSeq" id="WP_011586018.1">
    <property type="nucleotide sequence ID" value="NC_008255.1"/>
</dbReference>
<evidence type="ECO:0000313" key="2">
    <source>
        <dbReference type="EMBL" id="ABG59908.1"/>
    </source>
</evidence>
<sequence length="142" mass="16203">MPDAIDAKESDYLYTKESQLPDAGKGLYTSIDIFKDEVISIFKGEVLTDKEAARRAKAHEDGYFINMLDGSILDSKNVFCFARYANDSQGLKKTSFSYNAEIHLDDEERVCLVALKKIKSGEEIFCSYGKKYWQKFKKNLTV</sequence>
<protein>
    <recommendedName>
        <fullName evidence="1">SET domain-containing protein</fullName>
    </recommendedName>
</protein>
<dbReference type="Gene3D" id="2.170.270.10">
    <property type="entry name" value="SET domain"/>
    <property type="match status" value="1"/>
</dbReference>
<accession>A0A6N4SU42</accession>
<dbReference type="PANTHER" id="PTHR46167:SF1">
    <property type="entry name" value="N-LYSINE METHYLTRANSFERASE KMT5A"/>
    <property type="match status" value="1"/>
</dbReference>
<dbReference type="OrthoDB" id="947125at2"/>
<dbReference type="InterPro" id="IPR001214">
    <property type="entry name" value="SET_dom"/>
</dbReference>
<keyword evidence="3" id="KW-1185">Reference proteome</keyword>
<proteinExistence type="predicted"/>
<dbReference type="InterPro" id="IPR051760">
    <property type="entry name" value="KMT5A"/>
</dbReference>
<dbReference type="PROSITE" id="PS50280">
    <property type="entry name" value="SET"/>
    <property type="match status" value="1"/>
</dbReference>
<dbReference type="KEGG" id="chu:CHU_2656"/>
<dbReference type="SUPFAM" id="SSF82199">
    <property type="entry name" value="SET domain"/>
    <property type="match status" value="1"/>
</dbReference>
<dbReference type="GO" id="GO:0042799">
    <property type="term" value="F:histone H4K20 methyltransferase activity"/>
    <property type="evidence" value="ECO:0007669"/>
    <property type="project" value="TreeGrafter"/>
</dbReference>
<dbReference type="Proteomes" id="UP000001822">
    <property type="component" value="Chromosome"/>
</dbReference>
<organism evidence="2 3">
    <name type="scientific">Cytophaga hutchinsonii (strain ATCC 33406 / DSM 1761 / CIP 103989 / NBRC 15051 / NCIMB 9469 / D465)</name>
    <dbReference type="NCBI Taxonomy" id="269798"/>
    <lineage>
        <taxon>Bacteria</taxon>
        <taxon>Pseudomonadati</taxon>
        <taxon>Bacteroidota</taxon>
        <taxon>Cytophagia</taxon>
        <taxon>Cytophagales</taxon>
        <taxon>Cytophagaceae</taxon>
        <taxon>Cytophaga</taxon>
    </lineage>
</organism>